<accession>A0ACB9E5W4</accession>
<gene>
    <name evidence="1" type="ORF">L1987_54116</name>
</gene>
<organism evidence="1 2">
    <name type="scientific">Smallanthus sonchifolius</name>
    <dbReference type="NCBI Taxonomy" id="185202"/>
    <lineage>
        <taxon>Eukaryota</taxon>
        <taxon>Viridiplantae</taxon>
        <taxon>Streptophyta</taxon>
        <taxon>Embryophyta</taxon>
        <taxon>Tracheophyta</taxon>
        <taxon>Spermatophyta</taxon>
        <taxon>Magnoliopsida</taxon>
        <taxon>eudicotyledons</taxon>
        <taxon>Gunneridae</taxon>
        <taxon>Pentapetalae</taxon>
        <taxon>asterids</taxon>
        <taxon>campanulids</taxon>
        <taxon>Asterales</taxon>
        <taxon>Asteraceae</taxon>
        <taxon>Asteroideae</taxon>
        <taxon>Heliantheae alliance</taxon>
        <taxon>Millerieae</taxon>
        <taxon>Smallanthus</taxon>
    </lineage>
</organism>
<comment type="caution">
    <text evidence="1">The sequence shown here is derived from an EMBL/GenBank/DDBJ whole genome shotgun (WGS) entry which is preliminary data.</text>
</comment>
<keyword evidence="2" id="KW-1185">Reference proteome</keyword>
<dbReference type="Proteomes" id="UP001056120">
    <property type="component" value="Linkage Group LG18"/>
</dbReference>
<proteinExistence type="predicted"/>
<protein>
    <submittedName>
        <fullName evidence="1">Uncharacterized protein</fullName>
    </submittedName>
</protein>
<dbReference type="EMBL" id="CM042035">
    <property type="protein sequence ID" value="KAI3754334.1"/>
    <property type="molecule type" value="Genomic_DNA"/>
</dbReference>
<reference evidence="2" key="1">
    <citation type="journal article" date="2022" name="Mol. Ecol. Resour.">
        <title>The genomes of chicory, endive, great burdock and yacon provide insights into Asteraceae palaeo-polyploidization history and plant inulin production.</title>
        <authorList>
            <person name="Fan W."/>
            <person name="Wang S."/>
            <person name="Wang H."/>
            <person name="Wang A."/>
            <person name="Jiang F."/>
            <person name="Liu H."/>
            <person name="Zhao H."/>
            <person name="Xu D."/>
            <person name="Zhang Y."/>
        </authorList>
    </citation>
    <scope>NUCLEOTIDE SEQUENCE [LARGE SCALE GENOMIC DNA]</scope>
    <source>
        <strain evidence="2">cv. Yunnan</strain>
    </source>
</reference>
<sequence length="104" mass="11688">MIQGIRAIRKEMKPNLYSPSFVAHRQTIRPQASVTARYIDCQAFISKVFHFSNSHRTEDEVAALQVCSSGEAVMTAVDYSSDGICYIFTWFGATIEMQANTETD</sequence>
<reference evidence="1 2" key="2">
    <citation type="journal article" date="2022" name="Mol. Ecol. Resour.">
        <title>The genomes of chicory, endive, great burdock and yacon provide insights into Asteraceae paleo-polyploidization history and plant inulin production.</title>
        <authorList>
            <person name="Fan W."/>
            <person name="Wang S."/>
            <person name="Wang H."/>
            <person name="Wang A."/>
            <person name="Jiang F."/>
            <person name="Liu H."/>
            <person name="Zhao H."/>
            <person name="Xu D."/>
            <person name="Zhang Y."/>
        </authorList>
    </citation>
    <scope>NUCLEOTIDE SEQUENCE [LARGE SCALE GENOMIC DNA]</scope>
    <source>
        <strain evidence="2">cv. Yunnan</strain>
        <tissue evidence="1">Leaves</tissue>
    </source>
</reference>
<evidence type="ECO:0000313" key="1">
    <source>
        <dbReference type="EMBL" id="KAI3754334.1"/>
    </source>
</evidence>
<name>A0ACB9E5W4_9ASTR</name>
<evidence type="ECO:0000313" key="2">
    <source>
        <dbReference type="Proteomes" id="UP001056120"/>
    </source>
</evidence>